<reference evidence="2 3" key="1">
    <citation type="journal article" date="2019" name="Sci. Rep.">
        <title>Orb-weaving spider Araneus ventricosus genome elucidates the spidroin gene catalogue.</title>
        <authorList>
            <person name="Kono N."/>
            <person name="Nakamura H."/>
            <person name="Ohtoshi R."/>
            <person name="Moran D.A.P."/>
            <person name="Shinohara A."/>
            <person name="Yoshida Y."/>
            <person name="Fujiwara M."/>
            <person name="Mori M."/>
            <person name="Tomita M."/>
            <person name="Arakawa K."/>
        </authorList>
    </citation>
    <scope>NUCLEOTIDE SEQUENCE [LARGE SCALE GENOMIC DNA]</scope>
</reference>
<comment type="caution">
    <text evidence="2">The sequence shown here is derived from an EMBL/GenBank/DDBJ whole genome shotgun (WGS) entry which is preliminary data.</text>
</comment>
<gene>
    <name evidence="2" type="ORF">AVEN_258366_1</name>
</gene>
<keyword evidence="3" id="KW-1185">Reference proteome</keyword>
<accession>A0A4Y2QES9</accession>
<dbReference type="Proteomes" id="UP000499080">
    <property type="component" value="Unassembled WGS sequence"/>
</dbReference>
<protein>
    <submittedName>
        <fullName evidence="2">Uncharacterized protein</fullName>
    </submittedName>
</protein>
<dbReference type="AlphaFoldDB" id="A0A4Y2QES9"/>
<evidence type="ECO:0000256" key="1">
    <source>
        <dbReference type="SAM" id="MobiDB-lite"/>
    </source>
</evidence>
<evidence type="ECO:0000313" key="3">
    <source>
        <dbReference type="Proteomes" id="UP000499080"/>
    </source>
</evidence>
<dbReference type="EMBL" id="BGPR01013625">
    <property type="protein sequence ID" value="GBN61460.1"/>
    <property type="molecule type" value="Genomic_DNA"/>
</dbReference>
<name>A0A4Y2QES9_ARAVE</name>
<proteinExistence type="predicted"/>
<organism evidence="2 3">
    <name type="scientific">Araneus ventricosus</name>
    <name type="common">Orbweaver spider</name>
    <name type="synonym">Epeira ventricosa</name>
    <dbReference type="NCBI Taxonomy" id="182803"/>
    <lineage>
        <taxon>Eukaryota</taxon>
        <taxon>Metazoa</taxon>
        <taxon>Ecdysozoa</taxon>
        <taxon>Arthropoda</taxon>
        <taxon>Chelicerata</taxon>
        <taxon>Arachnida</taxon>
        <taxon>Araneae</taxon>
        <taxon>Araneomorphae</taxon>
        <taxon>Entelegynae</taxon>
        <taxon>Araneoidea</taxon>
        <taxon>Araneidae</taxon>
        <taxon>Araneus</taxon>
    </lineage>
</organism>
<evidence type="ECO:0000313" key="2">
    <source>
        <dbReference type="EMBL" id="GBN61460.1"/>
    </source>
</evidence>
<sequence>MNYFSVTRPPAGQIDQPQSCASFPGDHWKRSTLDRRSLSAIRMWPTQTPDDSDLSESDLDDVEDEYRLDISEPDSSEFEFSSDHGFILFDKI</sequence>
<feature type="region of interest" description="Disordered" evidence="1">
    <location>
        <begin position="1"/>
        <end position="27"/>
    </location>
</feature>